<evidence type="ECO:0000256" key="1">
    <source>
        <dbReference type="SAM" id="Phobius"/>
    </source>
</evidence>
<evidence type="ECO:0000313" key="2">
    <source>
        <dbReference type="EMBL" id="SDR77186.1"/>
    </source>
</evidence>
<evidence type="ECO:0000313" key="3">
    <source>
        <dbReference type="Proteomes" id="UP000243207"/>
    </source>
</evidence>
<gene>
    <name evidence="2" type="ORF">SAMN05216421_0272</name>
</gene>
<sequence length="255" mass="28291">MKRREDKKVRELGLSMIELLVALALSSLLILGITQIYVDNKSNYAFQQGQSDTIEGSRYSMLIFEEELYRTGYRARPDAEYAEIFRTETVGQCSFAAGEVINFSSNSQRLCVRYQPNVPGVTACDGNDLTAGGEPYSESVAPAVVALQVDNGNLLCNGEVIVANLVDFKMEFGVSSEGVRETEQFKLAPAATDRIRSVRYAALIKSRSTNLADQTNSSQYAAWREKWYDGESSAPTDRALYMVTENTIALRNLSQ</sequence>
<reference evidence="3" key="1">
    <citation type="submission" date="2016-10" db="EMBL/GenBank/DDBJ databases">
        <authorList>
            <person name="Varghese N."/>
            <person name="Submissions S."/>
        </authorList>
    </citation>
    <scope>NUCLEOTIDE SEQUENCE [LARGE SCALE GENOMIC DNA]</scope>
    <source>
        <strain evidence="3">NRRL B-51270</strain>
    </source>
</reference>
<organism evidence="2 3">
    <name type="scientific">Halopseudomonas xinjiangensis</name>
    <dbReference type="NCBI Taxonomy" id="487184"/>
    <lineage>
        <taxon>Bacteria</taxon>
        <taxon>Pseudomonadati</taxon>
        <taxon>Pseudomonadota</taxon>
        <taxon>Gammaproteobacteria</taxon>
        <taxon>Pseudomonadales</taxon>
        <taxon>Pseudomonadaceae</taxon>
        <taxon>Halopseudomonas</taxon>
    </lineage>
</organism>
<dbReference type="AlphaFoldDB" id="A0A1H1LRM7"/>
<dbReference type="InterPro" id="IPR032092">
    <property type="entry name" value="PilW"/>
</dbReference>
<dbReference type="STRING" id="487184.SAMN05216421_0272"/>
<dbReference type="Pfam" id="PF16074">
    <property type="entry name" value="PilW"/>
    <property type="match status" value="1"/>
</dbReference>
<keyword evidence="1" id="KW-1133">Transmembrane helix</keyword>
<dbReference type="GO" id="GO:0043683">
    <property type="term" value="P:type IV pilus assembly"/>
    <property type="evidence" value="ECO:0007669"/>
    <property type="project" value="InterPro"/>
</dbReference>
<name>A0A1H1LRM7_9GAMM</name>
<protein>
    <submittedName>
        <fullName evidence="2">Type IV pilus assembly protein PilW</fullName>
    </submittedName>
</protein>
<dbReference type="Proteomes" id="UP000243207">
    <property type="component" value="Chromosome I"/>
</dbReference>
<keyword evidence="1" id="KW-0812">Transmembrane</keyword>
<dbReference type="EMBL" id="LT629736">
    <property type="protein sequence ID" value="SDR77186.1"/>
    <property type="molecule type" value="Genomic_DNA"/>
</dbReference>
<feature type="transmembrane region" description="Helical" evidence="1">
    <location>
        <begin position="12"/>
        <end position="38"/>
    </location>
</feature>
<dbReference type="OrthoDB" id="7011591at2"/>
<accession>A0A1H1LRM7</accession>
<proteinExistence type="predicted"/>
<keyword evidence="1" id="KW-0472">Membrane</keyword>
<keyword evidence="3" id="KW-1185">Reference proteome</keyword>